<accession>A0ABT2RZ17</accession>
<evidence type="ECO:0000259" key="1">
    <source>
        <dbReference type="Pfam" id="PF14238"/>
    </source>
</evidence>
<feature type="domain" description="DUF4340" evidence="1">
    <location>
        <begin position="77"/>
        <end position="175"/>
    </location>
</feature>
<gene>
    <name evidence="2" type="ORF">OCV63_11855</name>
</gene>
<dbReference type="Pfam" id="PF14238">
    <property type="entry name" value="DUF4340"/>
    <property type="match status" value="1"/>
</dbReference>
<dbReference type="InterPro" id="IPR025641">
    <property type="entry name" value="DUF4340"/>
</dbReference>
<dbReference type="RefSeq" id="WP_158364129.1">
    <property type="nucleotide sequence ID" value="NZ_JAOQKC010000016.1"/>
</dbReference>
<organism evidence="2 3">
    <name type="scientific">Laedolimicola ammoniilytica</name>
    <dbReference type="NCBI Taxonomy" id="2981771"/>
    <lineage>
        <taxon>Bacteria</taxon>
        <taxon>Bacillati</taxon>
        <taxon>Bacillota</taxon>
        <taxon>Clostridia</taxon>
        <taxon>Lachnospirales</taxon>
        <taxon>Lachnospiraceae</taxon>
        <taxon>Laedolimicola</taxon>
    </lineage>
</organism>
<protein>
    <submittedName>
        <fullName evidence="2">DUF4340 domain-containing protein</fullName>
    </submittedName>
</protein>
<reference evidence="2 3" key="1">
    <citation type="journal article" date="2021" name="ISME Commun">
        <title>Automated analysis of genomic sequences facilitates high-throughput and comprehensive description of bacteria.</title>
        <authorList>
            <person name="Hitch T.C.A."/>
        </authorList>
    </citation>
    <scope>NUCLEOTIDE SEQUENCE [LARGE SCALE GENOMIC DNA]</scope>
    <source>
        <strain evidence="2 3">Sanger_04</strain>
    </source>
</reference>
<evidence type="ECO:0000313" key="2">
    <source>
        <dbReference type="EMBL" id="MCU6697579.1"/>
    </source>
</evidence>
<dbReference type="Proteomes" id="UP001652461">
    <property type="component" value="Unassembled WGS sequence"/>
</dbReference>
<dbReference type="EMBL" id="JAOQKC010000016">
    <property type="protein sequence ID" value="MCU6697579.1"/>
    <property type="molecule type" value="Genomic_DNA"/>
</dbReference>
<proteinExistence type="predicted"/>
<sequence length="190" mass="20806">MTKKKRQVKLLAAIAALAVLTLVYVLVSRADWNHEEDETTEEIEVLSVAPAEISEAEITNSYGTLYLSYDGETWISPDNPEMDLNQDALATLWNRLNPLSAVRDLGEAPEDLSAYSLADPAVTIRIIRDDGTELTVSIGSTASDGNVYVMTSESDHIYTCDSYLATAFTCSLRDFEATVEEEPGDSESAE</sequence>
<keyword evidence="3" id="KW-1185">Reference proteome</keyword>
<name>A0ABT2RZ17_9FIRM</name>
<comment type="caution">
    <text evidence="2">The sequence shown here is derived from an EMBL/GenBank/DDBJ whole genome shotgun (WGS) entry which is preliminary data.</text>
</comment>
<evidence type="ECO:0000313" key="3">
    <source>
        <dbReference type="Proteomes" id="UP001652461"/>
    </source>
</evidence>